<evidence type="ECO:0000256" key="5">
    <source>
        <dbReference type="ARBA" id="ARBA00022692"/>
    </source>
</evidence>
<dbReference type="PANTHER" id="PTHR30269:SF37">
    <property type="entry name" value="MEMBRANE TRANSPORTER PROTEIN"/>
    <property type="match status" value="1"/>
</dbReference>
<name>A0A9X1UWL8_9FLAO</name>
<keyword evidence="7 8" id="KW-0472">Membrane</keyword>
<evidence type="ECO:0000256" key="2">
    <source>
        <dbReference type="ARBA" id="ARBA00009142"/>
    </source>
</evidence>
<feature type="transmembrane region" description="Helical" evidence="8">
    <location>
        <begin position="134"/>
        <end position="157"/>
    </location>
</feature>
<feature type="transmembrane region" description="Helical" evidence="8">
    <location>
        <begin position="12"/>
        <end position="39"/>
    </location>
</feature>
<protein>
    <recommendedName>
        <fullName evidence="8">Probable membrane transporter protein</fullName>
    </recommendedName>
</protein>
<dbReference type="AlphaFoldDB" id="A0A9X1UWL8"/>
<dbReference type="PANTHER" id="PTHR30269">
    <property type="entry name" value="TRANSMEMBRANE PROTEIN YFCA"/>
    <property type="match status" value="1"/>
</dbReference>
<feature type="transmembrane region" description="Helical" evidence="8">
    <location>
        <begin position="230"/>
        <end position="250"/>
    </location>
</feature>
<dbReference type="EMBL" id="JAJSON010000019">
    <property type="protein sequence ID" value="MCG9971712.1"/>
    <property type="molecule type" value="Genomic_DNA"/>
</dbReference>
<evidence type="ECO:0000313" key="9">
    <source>
        <dbReference type="EMBL" id="MCG9971712.1"/>
    </source>
</evidence>
<dbReference type="GO" id="GO:0005886">
    <property type="term" value="C:plasma membrane"/>
    <property type="evidence" value="ECO:0007669"/>
    <property type="project" value="UniProtKB-SubCell"/>
</dbReference>
<dbReference type="InterPro" id="IPR002781">
    <property type="entry name" value="TM_pro_TauE-like"/>
</dbReference>
<dbReference type="RefSeq" id="WP_240098220.1">
    <property type="nucleotide sequence ID" value="NZ_JAJSON010000019.1"/>
</dbReference>
<evidence type="ECO:0000256" key="4">
    <source>
        <dbReference type="ARBA" id="ARBA00022475"/>
    </source>
</evidence>
<comment type="similarity">
    <text evidence="2 8">Belongs to the 4-toluene sulfonate uptake permease (TSUP) (TC 2.A.102) family.</text>
</comment>
<dbReference type="Pfam" id="PF01925">
    <property type="entry name" value="TauE"/>
    <property type="match status" value="1"/>
</dbReference>
<comment type="caution">
    <text evidence="9">The sequence shown here is derived from an EMBL/GenBank/DDBJ whole genome shotgun (WGS) entry which is preliminary data.</text>
</comment>
<feature type="transmembrane region" description="Helical" evidence="8">
    <location>
        <begin position="200"/>
        <end position="218"/>
    </location>
</feature>
<accession>A0A9X1UWL8</accession>
<evidence type="ECO:0000313" key="10">
    <source>
        <dbReference type="Proteomes" id="UP001139344"/>
    </source>
</evidence>
<proteinExistence type="inferred from homology"/>
<evidence type="ECO:0000256" key="8">
    <source>
        <dbReference type="RuleBase" id="RU363041"/>
    </source>
</evidence>
<keyword evidence="6 8" id="KW-1133">Transmembrane helix</keyword>
<sequence>MMEFLQDIDLLFLLLLFLAGIVAFIISTISGGGGALILVPTLNFLIGTTKTAPVLNLGTFIGRPARLILFWKYINWKVFWYYVPAAMIGAWVAGWFFTKVQASWLQIIVGLFLISTVFQYKFGKRERSFPVKLWYFIPLGFMVSLLGTIIGALGPVLNPFYLNLGLDKEELIATKTVNSFFLGISQIGSYAFFGLLYAELWVYGVALGMGAVIGNIIGKKFLSKMKSSTFRKLLITLMVISGILLIYNQLK</sequence>
<keyword evidence="3" id="KW-0813">Transport</keyword>
<dbReference type="InterPro" id="IPR052017">
    <property type="entry name" value="TSUP"/>
</dbReference>
<evidence type="ECO:0000256" key="6">
    <source>
        <dbReference type="ARBA" id="ARBA00022989"/>
    </source>
</evidence>
<evidence type="ECO:0000256" key="1">
    <source>
        <dbReference type="ARBA" id="ARBA00004651"/>
    </source>
</evidence>
<keyword evidence="5 8" id="KW-0812">Transmembrane</keyword>
<organism evidence="9 10">
    <name type="scientific">Christiangramia crocea</name>
    <dbReference type="NCBI Taxonomy" id="2904124"/>
    <lineage>
        <taxon>Bacteria</taxon>
        <taxon>Pseudomonadati</taxon>
        <taxon>Bacteroidota</taxon>
        <taxon>Flavobacteriia</taxon>
        <taxon>Flavobacteriales</taxon>
        <taxon>Flavobacteriaceae</taxon>
        <taxon>Christiangramia</taxon>
    </lineage>
</organism>
<gene>
    <name evidence="9" type="ORF">LU635_08700</name>
</gene>
<comment type="subcellular location">
    <subcellularLocation>
        <location evidence="1 8">Cell membrane</location>
        <topology evidence="1 8">Multi-pass membrane protein</topology>
    </subcellularLocation>
</comment>
<evidence type="ECO:0000256" key="3">
    <source>
        <dbReference type="ARBA" id="ARBA00022448"/>
    </source>
</evidence>
<feature type="transmembrane region" description="Helical" evidence="8">
    <location>
        <begin position="103"/>
        <end position="122"/>
    </location>
</feature>
<keyword evidence="10" id="KW-1185">Reference proteome</keyword>
<reference evidence="9" key="1">
    <citation type="submission" date="2021-12" db="EMBL/GenBank/DDBJ databases">
        <title>Description of Gramella crocea sp. nov., a new bacterium isolated from activated sludge.</title>
        <authorList>
            <person name="Zhang X."/>
        </authorList>
    </citation>
    <scope>NUCLEOTIDE SEQUENCE</scope>
    <source>
        <strain evidence="9">YB25</strain>
    </source>
</reference>
<keyword evidence="4 8" id="KW-1003">Cell membrane</keyword>
<feature type="transmembrane region" description="Helical" evidence="8">
    <location>
        <begin position="78"/>
        <end position="97"/>
    </location>
</feature>
<evidence type="ECO:0000256" key="7">
    <source>
        <dbReference type="ARBA" id="ARBA00023136"/>
    </source>
</evidence>
<dbReference type="Proteomes" id="UP001139344">
    <property type="component" value="Unassembled WGS sequence"/>
</dbReference>